<sequence>IFPVRLDLTCQLNELNIQLHEQTIQQVHSLLSSRSSSSSNT</sequence>
<accession>A0A820S953</accession>
<evidence type="ECO:0000313" key="2">
    <source>
        <dbReference type="Proteomes" id="UP000663844"/>
    </source>
</evidence>
<dbReference type="AlphaFoldDB" id="A0A820S953"/>
<organism evidence="1 2">
    <name type="scientific">Adineta steineri</name>
    <dbReference type="NCBI Taxonomy" id="433720"/>
    <lineage>
        <taxon>Eukaryota</taxon>
        <taxon>Metazoa</taxon>
        <taxon>Spiralia</taxon>
        <taxon>Gnathifera</taxon>
        <taxon>Rotifera</taxon>
        <taxon>Eurotatoria</taxon>
        <taxon>Bdelloidea</taxon>
        <taxon>Adinetida</taxon>
        <taxon>Adinetidae</taxon>
        <taxon>Adineta</taxon>
    </lineage>
</organism>
<feature type="non-terminal residue" evidence="1">
    <location>
        <position position="1"/>
    </location>
</feature>
<protein>
    <submittedName>
        <fullName evidence="1">Uncharacterized protein</fullName>
    </submittedName>
</protein>
<gene>
    <name evidence="1" type="ORF">OXD698_LOCUS54202</name>
</gene>
<comment type="caution">
    <text evidence="1">The sequence shown here is derived from an EMBL/GenBank/DDBJ whole genome shotgun (WGS) entry which is preliminary data.</text>
</comment>
<reference evidence="1" key="1">
    <citation type="submission" date="2021-02" db="EMBL/GenBank/DDBJ databases">
        <authorList>
            <person name="Nowell W R."/>
        </authorList>
    </citation>
    <scope>NUCLEOTIDE SEQUENCE</scope>
</reference>
<dbReference type="Proteomes" id="UP000663844">
    <property type="component" value="Unassembled WGS sequence"/>
</dbReference>
<name>A0A820S953_9BILA</name>
<dbReference type="EMBL" id="CAJOAZ010032468">
    <property type="protein sequence ID" value="CAF4447720.1"/>
    <property type="molecule type" value="Genomic_DNA"/>
</dbReference>
<evidence type="ECO:0000313" key="1">
    <source>
        <dbReference type="EMBL" id="CAF4447720.1"/>
    </source>
</evidence>
<proteinExistence type="predicted"/>